<dbReference type="OrthoDB" id="1883493at2759"/>
<dbReference type="Gene3D" id="1.20.1070.10">
    <property type="entry name" value="Rhodopsin 7-helix transmembrane proteins"/>
    <property type="match status" value="1"/>
</dbReference>
<dbReference type="InterPro" id="IPR000276">
    <property type="entry name" value="GPCR_Rhodpsn"/>
</dbReference>
<dbReference type="Gene3D" id="3.80.10.10">
    <property type="entry name" value="Ribonuclease Inhibitor"/>
    <property type="match status" value="4"/>
</dbReference>
<dbReference type="GO" id="GO:0007189">
    <property type="term" value="P:adenylate cyclase-activating G protein-coupled receptor signaling pathway"/>
    <property type="evidence" value="ECO:0007669"/>
    <property type="project" value="TreeGrafter"/>
</dbReference>
<dbReference type="Pfam" id="PF00001">
    <property type="entry name" value="7tm_1"/>
    <property type="match status" value="1"/>
</dbReference>
<dbReference type="EMBL" id="HAAD01001356">
    <property type="protein sequence ID" value="CDG67588.1"/>
    <property type="molecule type" value="mRNA"/>
</dbReference>
<evidence type="ECO:0000256" key="9">
    <source>
        <dbReference type="ARBA" id="ARBA00023170"/>
    </source>
</evidence>
<dbReference type="CDD" id="cd15136">
    <property type="entry name" value="7tmA_Glyco_hormone_R"/>
    <property type="match status" value="1"/>
</dbReference>
<dbReference type="GO" id="GO:0005886">
    <property type="term" value="C:plasma membrane"/>
    <property type="evidence" value="ECO:0007669"/>
    <property type="project" value="UniProtKB-SubCell"/>
</dbReference>
<evidence type="ECO:0000256" key="11">
    <source>
        <dbReference type="SAM" id="Phobius"/>
    </source>
</evidence>
<dbReference type="GO" id="GO:0016500">
    <property type="term" value="F:protein-hormone receptor activity"/>
    <property type="evidence" value="ECO:0007669"/>
    <property type="project" value="InterPro"/>
</dbReference>
<dbReference type="PROSITE" id="PS51450">
    <property type="entry name" value="LRR"/>
    <property type="match status" value="2"/>
</dbReference>
<name>T2M5P3_HYDVU</name>
<evidence type="ECO:0000256" key="4">
    <source>
        <dbReference type="ARBA" id="ARBA00022692"/>
    </source>
</evidence>
<evidence type="ECO:0000256" key="3">
    <source>
        <dbReference type="ARBA" id="ARBA00022614"/>
    </source>
</evidence>
<reference evidence="13" key="1">
    <citation type="journal article" date="2013" name="Genome Biol. Evol.">
        <title>Punctuated emergences of genetic and phenotypic innovations in eumetazoan, bilaterian, euteleostome, and hominidae ancestors.</title>
        <authorList>
            <person name="Wenger Y."/>
            <person name="Galliot B."/>
        </authorList>
    </citation>
    <scope>NUCLEOTIDE SEQUENCE</scope>
    <source>
        <tissue evidence="13">Whole animals</tissue>
    </source>
</reference>
<evidence type="ECO:0000256" key="8">
    <source>
        <dbReference type="ARBA" id="ARBA00023136"/>
    </source>
</evidence>
<accession>T2M5P3</accession>
<keyword evidence="5" id="KW-0677">Repeat</keyword>
<keyword evidence="7" id="KW-0297">G-protein coupled receptor</keyword>
<dbReference type="SUPFAM" id="SSF52058">
    <property type="entry name" value="L domain-like"/>
    <property type="match status" value="2"/>
</dbReference>
<feature type="transmembrane region" description="Helical" evidence="11">
    <location>
        <begin position="775"/>
        <end position="795"/>
    </location>
</feature>
<gene>
    <name evidence="13" type="primary">LGR4</name>
</gene>
<dbReference type="InterPro" id="IPR017452">
    <property type="entry name" value="GPCR_Rhodpsn_7TM"/>
</dbReference>
<dbReference type="GO" id="GO:0009755">
    <property type="term" value="P:hormone-mediated signaling pathway"/>
    <property type="evidence" value="ECO:0007669"/>
    <property type="project" value="TreeGrafter"/>
</dbReference>
<dbReference type="PRINTS" id="PR00237">
    <property type="entry name" value="GPCRRHODOPSN"/>
</dbReference>
<evidence type="ECO:0000313" key="13">
    <source>
        <dbReference type="EMBL" id="CDG67588.1"/>
    </source>
</evidence>
<dbReference type="SUPFAM" id="SSF81321">
    <property type="entry name" value="Family A G protein-coupled receptor-like"/>
    <property type="match status" value="1"/>
</dbReference>
<protein>
    <submittedName>
        <fullName evidence="13">Leucine-rich repeat-containing G-protein coupled receptor 4</fullName>
    </submittedName>
</protein>
<organism evidence="13">
    <name type="scientific">Hydra vulgaris</name>
    <name type="common">Hydra</name>
    <name type="synonym">Hydra attenuata</name>
    <dbReference type="NCBI Taxonomy" id="6087"/>
    <lineage>
        <taxon>Eukaryota</taxon>
        <taxon>Metazoa</taxon>
        <taxon>Cnidaria</taxon>
        <taxon>Hydrozoa</taxon>
        <taxon>Hydroidolina</taxon>
        <taxon>Anthoathecata</taxon>
        <taxon>Aplanulata</taxon>
        <taxon>Hydridae</taxon>
        <taxon>Hydra</taxon>
    </lineage>
</organism>
<evidence type="ECO:0000256" key="10">
    <source>
        <dbReference type="ARBA" id="ARBA00023224"/>
    </source>
</evidence>
<dbReference type="AlphaFoldDB" id="T2M5P3"/>
<evidence type="ECO:0000256" key="2">
    <source>
        <dbReference type="ARBA" id="ARBA00022475"/>
    </source>
</evidence>
<keyword evidence="10" id="KW-0807">Transducer</keyword>
<feature type="transmembrane region" description="Helical" evidence="11">
    <location>
        <begin position="658"/>
        <end position="680"/>
    </location>
</feature>
<evidence type="ECO:0000256" key="6">
    <source>
        <dbReference type="ARBA" id="ARBA00022989"/>
    </source>
</evidence>
<proteinExistence type="evidence at transcript level"/>
<evidence type="ECO:0000259" key="12">
    <source>
        <dbReference type="PROSITE" id="PS50262"/>
    </source>
</evidence>
<feature type="transmembrane region" description="Helical" evidence="11">
    <location>
        <begin position="899"/>
        <end position="923"/>
    </location>
</feature>
<keyword evidence="6 11" id="KW-1133">Transmembrane helix</keyword>
<feature type="domain" description="G-protein coupled receptors family 1 profile" evidence="12">
    <location>
        <begin position="668"/>
        <end position="920"/>
    </location>
</feature>
<keyword evidence="9 13" id="KW-0675">Receptor</keyword>
<dbReference type="InterPro" id="IPR003591">
    <property type="entry name" value="Leu-rich_rpt_typical-subtyp"/>
</dbReference>
<evidence type="ECO:0000256" key="5">
    <source>
        <dbReference type="ARBA" id="ARBA00022737"/>
    </source>
</evidence>
<evidence type="ECO:0000256" key="7">
    <source>
        <dbReference type="ARBA" id="ARBA00023040"/>
    </source>
</evidence>
<keyword evidence="2" id="KW-1003">Cell membrane</keyword>
<dbReference type="SMART" id="SM00369">
    <property type="entry name" value="LRR_TYP"/>
    <property type="match status" value="9"/>
</dbReference>
<dbReference type="GO" id="GO:0008528">
    <property type="term" value="F:G protein-coupled peptide receptor activity"/>
    <property type="evidence" value="ECO:0007669"/>
    <property type="project" value="TreeGrafter"/>
</dbReference>
<dbReference type="PRINTS" id="PR00373">
    <property type="entry name" value="GLYCHORMONER"/>
</dbReference>
<evidence type="ECO:0000256" key="1">
    <source>
        <dbReference type="ARBA" id="ARBA00004651"/>
    </source>
</evidence>
<feature type="transmembrane region" description="Helical" evidence="11">
    <location>
        <begin position="733"/>
        <end position="754"/>
    </location>
</feature>
<feature type="transmembrane region" description="Helical" evidence="11">
    <location>
        <begin position="687"/>
        <end position="713"/>
    </location>
</feature>
<keyword evidence="4 11" id="KW-0812">Transmembrane</keyword>
<dbReference type="PANTHER" id="PTHR24372">
    <property type="entry name" value="GLYCOPROTEIN HORMONE RECEPTOR"/>
    <property type="match status" value="1"/>
</dbReference>
<dbReference type="InterPro" id="IPR032675">
    <property type="entry name" value="LRR_dom_sf"/>
</dbReference>
<dbReference type="PROSITE" id="PS50262">
    <property type="entry name" value="G_PROTEIN_RECEP_F1_2"/>
    <property type="match status" value="1"/>
</dbReference>
<feature type="transmembrane region" description="Helical" evidence="11">
    <location>
        <begin position="824"/>
        <end position="846"/>
    </location>
</feature>
<sequence length="1009" mass="116216">MKMKTREYLLFHINFFLLNYGLSLNFLEVCKLSFASILDCSEKQLSEVPHNFPIELYADIKEINLSNNLISSVDEFCFSKFINLEVIKLIGNKLDEEKVHKQAFSGLRKLRSLYFDNNNFKSIPNHFIFFKKSVGRLEMNGNKLTYINKMSLGSFSYLRKLGLQNNNIIVIEDGSFDNLRKTLIELDLRGNKLLYFPKTLLVLHNLHHLDIRDNYLQNLGRYQFSGMSSLKELHIFYEDGIYNNDGIYNKSLSMIKVDKNAFSNMPALQTLFLHYPNCILDEFPQLEGSYNISRLSIQNIKNLQIPLNFCDKMKQLNSIYVYNCTMENFPSLNKCFSLQIIDFVGNSIKHITNTAFSGLPLIERIEILEQNYGTLSINLNAFSELPSLKELEISDFELENFPNLKGTNSLELLSLKSCKIKSVPNDFCSNMKNLKIADFSGNIIGAIPSFSNCISLKALHLTNNQITSVGTQFQSVITLETINLNDNHISVIKEDAFKASRELKEIHLSHNLISNINDNIFEDIKSLGYIDLSFNNLLKIPSKGLKSLYSIKVSGNKGLIHFLKKEELPNTLQLDLVYPYHCCFFENKLQKHKTQMVSSTQNSVVEELQNHNNDTKLIFRDAVDLHPSMLIKPHCFPSPNDFYPCEDLFGKNWLRVCVWFVFLMAFFGNISVITVLLINFTRLDIPLYLVLNLALADLFLAIYVGFLAFVDVITLGDFRSHALEWQLSAKCNIAGFLATFSSKLSVFTLVVITIERFTTVKYSMYYEKRMTKRQTTVILLCGWVFSISLALLPLFQFDDIRFNDYTKYSVCLPFETKTLLSKGYVIFLISFDVVAFFVILFCYIKIYFYIQDSSAWNSRDSRATRRMALLVTADFTCWFPIALFAIISIIKKPYVSNLWFLKVLTVFVFPINACTNPFMYALLTKKFRKEMKIAMQKIKNYSPQYKKERALSTRMSGVFTSIGLPLSARRGSSFSFINSSRNSGRNDDLKIMTQGLKILQKETEYCSEN</sequence>
<dbReference type="InterPro" id="IPR002131">
    <property type="entry name" value="Gphrmn_rcpt_fam"/>
</dbReference>
<feature type="transmembrane region" description="Helical" evidence="11">
    <location>
        <begin position="867"/>
        <end position="887"/>
    </location>
</feature>
<comment type="subcellular location">
    <subcellularLocation>
        <location evidence="1">Cell membrane</location>
        <topology evidence="1">Multi-pass membrane protein</topology>
    </subcellularLocation>
</comment>
<dbReference type="Pfam" id="PF13855">
    <property type="entry name" value="LRR_8"/>
    <property type="match status" value="2"/>
</dbReference>
<keyword evidence="8 11" id="KW-0472">Membrane</keyword>
<dbReference type="PROSITE" id="PS00237">
    <property type="entry name" value="G_PROTEIN_RECEP_F1_1"/>
    <property type="match status" value="1"/>
</dbReference>
<keyword evidence="3" id="KW-0433">Leucine-rich repeat</keyword>
<dbReference type="InterPro" id="IPR001611">
    <property type="entry name" value="Leu-rich_rpt"/>
</dbReference>